<reference evidence="1" key="1">
    <citation type="journal article" date="2017" name="Nature">
        <title>The sunflower genome provides insights into oil metabolism, flowering and Asterid evolution.</title>
        <authorList>
            <person name="Badouin H."/>
            <person name="Gouzy J."/>
            <person name="Grassa C.J."/>
            <person name="Murat F."/>
            <person name="Staton S.E."/>
            <person name="Cottret L."/>
            <person name="Lelandais-Briere C."/>
            <person name="Owens G.L."/>
            <person name="Carrere S."/>
            <person name="Mayjonade B."/>
            <person name="Legrand L."/>
            <person name="Gill N."/>
            <person name="Kane N.C."/>
            <person name="Bowers J.E."/>
            <person name="Hubner S."/>
            <person name="Bellec A."/>
            <person name="Berard A."/>
            <person name="Berges H."/>
            <person name="Blanchet N."/>
            <person name="Boniface M.C."/>
            <person name="Brunel D."/>
            <person name="Catrice O."/>
            <person name="Chaidir N."/>
            <person name="Claudel C."/>
            <person name="Donnadieu C."/>
            <person name="Faraut T."/>
            <person name="Fievet G."/>
            <person name="Helmstetter N."/>
            <person name="King M."/>
            <person name="Knapp S.J."/>
            <person name="Lai Z."/>
            <person name="Le Paslier M.C."/>
            <person name="Lippi Y."/>
            <person name="Lorenzon L."/>
            <person name="Mandel J.R."/>
            <person name="Marage G."/>
            <person name="Marchand G."/>
            <person name="Marquand E."/>
            <person name="Bret-Mestries E."/>
            <person name="Morien E."/>
            <person name="Nambeesan S."/>
            <person name="Nguyen T."/>
            <person name="Pegot-Espagnet P."/>
            <person name="Pouilly N."/>
            <person name="Raftis F."/>
            <person name="Sallet E."/>
            <person name="Schiex T."/>
            <person name="Thomas J."/>
            <person name="Vandecasteele C."/>
            <person name="Vares D."/>
            <person name="Vear F."/>
            <person name="Vautrin S."/>
            <person name="Crespi M."/>
            <person name="Mangin B."/>
            <person name="Burke J.M."/>
            <person name="Salse J."/>
            <person name="Munos S."/>
            <person name="Vincourt P."/>
            <person name="Rieseberg L.H."/>
            <person name="Langlade N.B."/>
        </authorList>
    </citation>
    <scope>NUCLEOTIDE SEQUENCE</scope>
    <source>
        <tissue evidence="1">Leaves</tissue>
    </source>
</reference>
<accession>A0A9K3DNM6</accession>
<sequence length="66" mass="7880">MIIFFYTSKQRENERGYGCSLMMVNGAFKARQLFKRCSRVCTISNFIVFKYFRLTFGLSLSKIYIR</sequence>
<dbReference type="EMBL" id="MNCJ02000332">
    <property type="protein sequence ID" value="KAF5757356.1"/>
    <property type="molecule type" value="Genomic_DNA"/>
</dbReference>
<proteinExistence type="predicted"/>
<organism evidence="1 2">
    <name type="scientific">Helianthus annuus</name>
    <name type="common">Common sunflower</name>
    <dbReference type="NCBI Taxonomy" id="4232"/>
    <lineage>
        <taxon>Eukaryota</taxon>
        <taxon>Viridiplantae</taxon>
        <taxon>Streptophyta</taxon>
        <taxon>Embryophyta</taxon>
        <taxon>Tracheophyta</taxon>
        <taxon>Spermatophyta</taxon>
        <taxon>Magnoliopsida</taxon>
        <taxon>eudicotyledons</taxon>
        <taxon>Gunneridae</taxon>
        <taxon>Pentapetalae</taxon>
        <taxon>asterids</taxon>
        <taxon>campanulids</taxon>
        <taxon>Asterales</taxon>
        <taxon>Asteraceae</taxon>
        <taxon>Asteroideae</taxon>
        <taxon>Heliantheae alliance</taxon>
        <taxon>Heliantheae</taxon>
        <taxon>Helianthus</taxon>
    </lineage>
</organism>
<keyword evidence="2" id="KW-1185">Reference proteome</keyword>
<protein>
    <submittedName>
        <fullName evidence="1">Uncharacterized protein</fullName>
    </submittedName>
</protein>
<dbReference type="AlphaFoldDB" id="A0A9K3DNM6"/>
<dbReference type="Proteomes" id="UP000215914">
    <property type="component" value="Unassembled WGS sequence"/>
</dbReference>
<evidence type="ECO:0000313" key="1">
    <source>
        <dbReference type="EMBL" id="KAF5757356.1"/>
    </source>
</evidence>
<comment type="caution">
    <text evidence="1">The sequence shown here is derived from an EMBL/GenBank/DDBJ whole genome shotgun (WGS) entry which is preliminary data.</text>
</comment>
<name>A0A9K3DNM6_HELAN</name>
<reference evidence="1" key="2">
    <citation type="submission" date="2020-06" db="EMBL/GenBank/DDBJ databases">
        <title>Helianthus annuus Genome sequencing and assembly Release 2.</title>
        <authorList>
            <person name="Gouzy J."/>
            <person name="Langlade N."/>
            <person name="Munos S."/>
        </authorList>
    </citation>
    <scope>NUCLEOTIDE SEQUENCE</scope>
    <source>
        <tissue evidence="1">Leaves</tissue>
    </source>
</reference>
<evidence type="ECO:0000313" key="2">
    <source>
        <dbReference type="Proteomes" id="UP000215914"/>
    </source>
</evidence>
<gene>
    <name evidence="1" type="ORF">HanXRQr2_Chr17g0825711</name>
</gene>
<dbReference type="Gramene" id="mRNA:HanXRQr2_Chr17g0825711">
    <property type="protein sequence ID" value="CDS:HanXRQr2_Chr17g0825711.1"/>
    <property type="gene ID" value="HanXRQr2_Chr17g0825711"/>
</dbReference>